<dbReference type="AlphaFoldDB" id="A0A6M8HXS9"/>
<keyword evidence="2" id="KW-1185">Reference proteome</keyword>
<keyword evidence="1" id="KW-0614">Plasmid</keyword>
<accession>A0A6M8HXS9</accession>
<dbReference type="KEGG" id="lck:HN018_23480"/>
<organism evidence="1 2">
    <name type="scientific">Lichenicola cladoniae</name>
    <dbReference type="NCBI Taxonomy" id="1484109"/>
    <lineage>
        <taxon>Bacteria</taxon>
        <taxon>Pseudomonadati</taxon>
        <taxon>Pseudomonadota</taxon>
        <taxon>Alphaproteobacteria</taxon>
        <taxon>Acetobacterales</taxon>
        <taxon>Acetobacteraceae</taxon>
        <taxon>Lichenicola</taxon>
    </lineage>
</organism>
<dbReference type="RefSeq" id="WP_171833876.1">
    <property type="nucleotide sequence ID" value="NZ_CP053709.1"/>
</dbReference>
<sequence length="195" mass="20673">MANKTRTQTAAKPATRTAQVRQSITLELAIAVCPNSGLADNLSRTFGLEPVDTAGIREATEEHLALAAKSLPLSEKALEMHLQRIVGAYVSSAHGAGQFYSNKVTQARELTMKLANEDRDEDRDGVSGFESRAERARIFAAEMGLQAHALVAAAEGAVSTYAHLTGSEWKPYEAPSQAPTVSRASATAQMGAFGG</sequence>
<gene>
    <name evidence="1" type="ORF">HN018_23480</name>
</gene>
<proteinExistence type="predicted"/>
<geneLocation type="plasmid" evidence="1 2">
    <name>unnamed1</name>
</geneLocation>
<dbReference type="EMBL" id="CP053709">
    <property type="protein sequence ID" value="QKE93148.1"/>
    <property type="molecule type" value="Genomic_DNA"/>
</dbReference>
<protein>
    <submittedName>
        <fullName evidence="1">Uncharacterized protein</fullName>
    </submittedName>
</protein>
<reference evidence="1 2" key="1">
    <citation type="journal article" date="2014" name="World J. Microbiol. Biotechnol.">
        <title>Biodiversity and physiological characteristics of Antarctic and Arctic lichens-associated bacteria.</title>
        <authorList>
            <person name="Lee Y.M."/>
            <person name="Kim E.H."/>
            <person name="Lee H.K."/>
            <person name="Hong S.G."/>
        </authorList>
    </citation>
    <scope>NUCLEOTIDE SEQUENCE [LARGE SCALE GENOMIC DNA]</scope>
    <source>
        <strain evidence="1 2">PAMC 26569</strain>
        <plasmid evidence="1">unnamed1</plasmid>
    </source>
</reference>
<evidence type="ECO:0000313" key="1">
    <source>
        <dbReference type="EMBL" id="QKE93148.1"/>
    </source>
</evidence>
<name>A0A6M8HXS9_9PROT</name>
<evidence type="ECO:0000313" key="2">
    <source>
        <dbReference type="Proteomes" id="UP000500767"/>
    </source>
</evidence>
<dbReference type="Proteomes" id="UP000500767">
    <property type="component" value="Plasmid unnamed1"/>
</dbReference>